<reference evidence="2" key="1">
    <citation type="submission" date="2019-08" db="EMBL/GenBank/DDBJ databases">
        <authorList>
            <person name="Kucharzyk K."/>
            <person name="Murdoch R.W."/>
            <person name="Higgins S."/>
            <person name="Loffler F."/>
        </authorList>
    </citation>
    <scope>NUCLEOTIDE SEQUENCE</scope>
</reference>
<dbReference type="CDD" id="cd14667">
    <property type="entry name" value="3D_containing_proteins"/>
    <property type="match status" value="1"/>
</dbReference>
<comment type="caution">
    <text evidence="2">The sequence shown here is derived from an EMBL/GenBank/DDBJ whole genome shotgun (WGS) entry which is preliminary data.</text>
</comment>
<evidence type="ECO:0000313" key="2">
    <source>
        <dbReference type="EMBL" id="MPM96775.1"/>
    </source>
</evidence>
<dbReference type="EMBL" id="VSSQ01043121">
    <property type="protein sequence ID" value="MPM96775.1"/>
    <property type="molecule type" value="Genomic_DNA"/>
</dbReference>
<dbReference type="InterPro" id="IPR010611">
    <property type="entry name" value="3D_dom"/>
</dbReference>
<organism evidence="2">
    <name type="scientific">bioreactor metagenome</name>
    <dbReference type="NCBI Taxonomy" id="1076179"/>
    <lineage>
        <taxon>unclassified sequences</taxon>
        <taxon>metagenomes</taxon>
        <taxon>ecological metagenomes</taxon>
    </lineage>
</organism>
<dbReference type="InterPro" id="IPR036908">
    <property type="entry name" value="RlpA-like_sf"/>
</dbReference>
<dbReference type="Gene3D" id="2.40.40.10">
    <property type="entry name" value="RlpA-like domain"/>
    <property type="match status" value="1"/>
</dbReference>
<evidence type="ECO:0000259" key="1">
    <source>
        <dbReference type="Pfam" id="PF06725"/>
    </source>
</evidence>
<dbReference type="AlphaFoldDB" id="A0A645E5J5"/>
<gene>
    <name evidence="2" type="ORF">SDC9_143940</name>
</gene>
<dbReference type="GO" id="GO:0004553">
    <property type="term" value="F:hydrolase activity, hydrolyzing O-glycosyl compounds"/>
    <property type="evidence" value="ECO:0007669"/>
    <property type="project" value="InterPro"/>
</dbReference>
<dbReference type="GO" id="GO:0009254">
    <property type="term" value="P:peptidoglycan turnover"/>
    <property type="evidence" value="ECO:0007669"/>
    <property type="project" value="InterPro"/>
</dbReference>
<accession>A0A645E5J5</accession>
<dbReference type="InterPro" id="IPR059180">
    <property type="entry name" value="3D_YorM"/>
</dbReference>
<proteinExistence type="predicted"/>
<feature type="domain" description="3D" evidence="1">
    <location>
        <begin position="96"/>
        <end position="151"/>
    </location>
</feature>
<dbReference type="Pfam" id="PF06725">
    <property type="entry name" value="3D"/>
    <property type="match status" value="1"/>
</dbReference>
<dbReference type="SUPFAM" id="SSF50685">
    <property type="entry name" value="Barwin-like endoglucanases"/>
    <property type="match status" value="1"/>
</dbReference>
<name>A0A645E5J5_9ZZZZ</name>
<protein>
    <recommendedName>
        <fullName evidence="1">3D domain-containing protein</fullName>
    </recommendedName>
</protein>
<dbReference type="GO" id="GO:0019867">
    <property type="term" value="C:outer membrane"/>
    <property type="evidence" value="ECO:0007669"/>
    <property type="project" value="InterPro"/>
</dbReference>
<sequence length="160" mass="17540">MKLYKIVIVAGLLLTAISLCIGLTANTDHHAPTITEQANPTETEKTQYVSLGKYTITAYCPCAKCCGAYGMHRPIDSDGNQIVYTASGAEAIQGVTVAADSDIPYGTTLYIDDHPYIVQDRGGGIKGNRIDIYFDRHQDALNYGVQVKEVWVEMARDYDN</sequence>